<dbReference type="CTD" id="36340958"/>
<proteinExistence type="predicted"/>
<accession>W6UNP6</accession>
<dbReference type="Proteomes" id="UP000019149">
    <property type="component" value="Unassembled WGS sequence"/>
</dbReference>
<evidence type="ECO:0000313" key="1">
    <source>
        <dbReference type="EMBL" id="EUB59917.1"/>
    </source>
</evidence>
<name>W6UNP6_ECHGR</name>
<organism evidence="1 2">
    <name type="scientific">Echinococcus granulosus</name>
    <name type="common">Hydatid tapeworm</name>
    <dbReference type="NCBI Taxonomy" id="6210"/>
    <lineage>
        <taxon>Eukaryota</taxon>
        <taxon>Metazoa</taxon>
        <taxon>Spiralia</taxon>
        <taxon>Lophotrochozoa</taxon>
        <taxon>Platyhelminthes</taxon>
        <taxon>Cestoda</taxon>
        <taxon>Eucestoda</taxon>
        <taxon>Cyclophyllidea</taxon>
        <taxon>Taeniidae</taxon>
        <taxon>Echinococcus</taxon>
        <taxon>Echinococcus granulosus group</taxon>
    </lineage>
</organism>
<keyword evidence="2" id="KW-1185">Reference proteome</keyword>
<reference evidence="1 2" key="1">
    <citation type="journal article" date="2013" name="Nat. Genet.">
        <title>The genome of the hydatid tapeworm Echinococcus granulosus.</title>
        <authorList>
            <person name="Zheng H."/>
            <person name="Zhang W."/>
            <person name="Zhang L."/>
            <person name="Zhang Z."/>
            <person name="Li J."/>
            <person name="Lu G."/>
            <person name="Zhu Y."/>
            <person name="Wang Y."/>
            <person name="Huang Y."/>
            <person name="Liu J."/>
            <person name="Kang H."/>
            <person name="Chen J."/>
            <person name="Wang L."/>
            <person name="Chen A."/>
            <person name="Yu S."/>
            <person name="Gao Z."/>
            <person name="Jin L."/>
            <person name="Gu W."/>
            <person name="Wang Z."/>
            <person name="Zhao L."/>
            <person name="Shi B."/>
            <person name="Wen H."/>
            <person name="Lin R."/>
            <person name="Jones M.K."/>
            <person name="Brejova B."/>
            <person name="Vinar T."/>
            <person name="Zhao G."/>
            <person name="McManus D.P."/>
            <person name="Chen Z."/>
            <person name="Zhou Y."/>
            <person name="Wang S."/>
        </authorList>
    </citation>
    <scope>NUCLEOTIDE SEQUENCE [LARGE SCALE GENOMIC DNA]</scope>
</reference>
<protein>
    <submittedName>
        <fullName evidence="1">Uncharacterized protein</fullName>
    </submittedName>
</protein>
<sequence>MLYTAYADPPKLRTCVTAFLDTLKVIIRKIDSINECANHKAKMSNQTGDIFQSILKTFQNKAKLSCIIFVHFALFRLSLPNVVKVMITPWKKYKELGRREVLYLSIKTGFMGTLAEIAQNFQIYEALTYFGQNYASLVCMIMHHLHGIDWLLCCGGEGTGKADPNELQLRYYSTALISCSAYYSIMIRKKLQHNLNENTENIRLIFNQNIISPVKELQRSKPDELE</sequence>
<evidence type="ECO:0000313" key="2">
    <source>
        <dbReference type="Proteomes" id="UP000019149"/>
    </source>
</evidence>
<dbReference type="AlphaFoldDB" id="W6UNP6"/>
<dbReference type="EMBL" id="APAU02000037">
    <property type="protein sequence ID" value="EUB59917.1"/>
    <property type="molecule type" value="Genomic_DNA"/>
</dbReference>
<gene>
    <name evidence="1" type="ORF">EGR_05243</name>
</gene>
<dbReference type="KEGG" id="egl:EGR_05243"/>
<dbReference type="RefSeq" id="XP_024351113.1">
    <property type="nucleotide sequence ID" value="XM_024494492.1"/>
</dbReference>
<dbReference type="GeneID" id="36340958"/>
<comment type="caution">
    <text evidence="1">The sequence shown here is derived from an EMBL/GenBank/DDBJ whole genome shotgun (WGS) entry which is preliminary data.</text>
</comment>